<keyword evidence="3" id="KW-1185">Reference proteome</keyword>
<evidence type="ECO:0000313" key="3">
    <source>
        <dbReference type="Proteomes" id="UP000037178"/>
    </source>
</evidence>
<dbReference type="Pfam" id="PF06707">
    <property type="entry name" value="DUF1194"/>
    <property type="match status" value="1"/>
</dbReference>
<organism evidence="2 3">
    <name type="scientific">Candidatus Rhodobacter oscarellae</name>
    <dbReference type="NCBI Taxonomy" id="1675527"/>
    <lineage>
        <taxon>Bacteria</taxon>
        <taxon>Pseudomonadati</taxon>
        <taxon>Pseudomonadota</taxon>
        <taxon>Alphaproteobacteria</taxon>
        <taxon>Rhodobacterales</taxon>
        <taxon>Rhodobacter group</taxon>
        <taxon>Rhodobacter</taxon>
    </lineage>
</organism>
<feature type="signal peptide" evidence="1">
    <location>
        <begin position="1"/>
        <end position="18"/>
    </location>
</feature>
<evidence type="ECO:0000313" key="2">
    <source>
        <dbReference type="EMBL" id="KMW56310.1"/>
    </source>
</evidence>
<dbReference type="InterPro" id="IPR010607">
    <property type="entry name" value="DUF1194"/>
</dbReference>
<proteinExistence type="predicted"/>
<name>A0A0J9E0R0_9RHOB</name>
<dbReference type="Gene3D" id="3.40.50.410">
    <property type="entry name" value="von Willebrand factor, type A domain"/>
    <property type="match status" value="1"/>
</dbReference>
<accession>A0A0J9E0R0</accession>
<dbReference type="SUPFAM" id="SSF53300">
    <property type="entry name" value="vWA-like"/>
    <property type="match status" value="1"/>
</dbReference>
<dbReference type="PATRIC" id="fig|1675527.3.peg.1344"/>
<gene>
    <name evidence="2" type="ORF">AIOL_001262</name>
</gene>
<dbReference type="OrthoDB" id="9792179at2"/>
<sequence length="236" mass="24964">MLRVAVLLAAILGGAAEAACRQALALGLDVSGSVDATEYRLQLDGLAGALLHPDVRGAFLAAPGVPVRLMVYEWAGSSRMRTVLGWTEIATGDDLENIAAQLRATQRVPQNPATALGGAMVFGATALRSQPDCWRRTLDISGDGKSNTGPEPRGVRESLARAGITINGLVIGADAPVTGDQRQMEIAELSAYYRADVILGPDAFVEVALGFQDFEAAMARKLLRELQVRAVSQLRP</sequence>
<dbReference type="InterPro" id="IPR036465">
    <property type="entry name" value="vWFA_dom_sf"/>
</dbReference>
<protein>
    <submittedName>
        <fullName evidence="2">von Willebrand factor type A domain protein</fullName>
    </submittedName>
</protein>
<evidence type="ECO:0000256" key="1">
    <source>
        <dbReference type="SAM" id="SignalP"/>
    </source>
</evidence>
<reference evidence="2 3" key="1">
    <citation type="submission" date="2015-06" db="EMBL/GenBank/DDBJ databases">
        <title>Draft genome sequence of an Alphaproteobacteria species associated to the Mediterranean sponge Oscarella lobularis.</title>
        <authorList>
            <person name="Jourda C."/>
            <person name="Santini S."/>
            <person name="Claverie J.-M."/>
        </authorList>
    </citation>
    <scope>NUCLEOTIDE SEQUENCE [LARGE SCALE GENOMIC DNA]</scope>
    <source>
        <strain evidence="2">IGS</strain>
    </source>
</reference>
<comment type="caution">
    <text evidence="2">The sequence shown here is derived from an EMBL/GenBank/DDBJ whole genome shotgun (WGS) entry which is preliminary data.</text>
</comment>
<feature type="chain" id="PRO_5005318046" evidence="1">
    <location>
        <begin position="19"/>
        <end position="236"/>
    </location>
</feature>
<dbReference type="AlphaFoldDB" id="A0A0J9E0R0"/>
<dbReference type="STRING" id="1675527.AIOL_001262"/>
<dbReference type="Proteomes" id="UP000037178">
    <property type="component" value="Unassembled WGS sequence"/>
</dbReference>
<keyword evidence="1" id="KW-0732">Signal</keyword>
<dbReference type="EMBL" id="LFTY01000002">
    <property type="protein sequence ID" value="KMW56310.1"/>
    <property type="molecule type" value="Genomic_DNA"/>
</dbReference>